<reference evidence="2 3" key="1">
    <citation type="journal article" date="2020" name="ISME J.">
        <title>Uncovering the hidden diversity of litter-decomposition mechanisms in mushroom-forming fungi.</title>
        <authorList>
            <person name="Floudas D."/>
            <person name="Bentzer J."/>
            <person name="Ahren D."/>
            <person name="Johansson T."/>
            <person name="Persson P."/>
            <person name="Tunlid A."/>
        </authorList>
    </citation>
    <scope>NUCLEOTIDE SEQUENCE [LARGE SCALE GENOMIC DNA]</scope>
    <source>
        <strain evidence="2 3">CBS 291.85</strain>
    </source>
</reference>
<evidence type="ECO:0000256" key="1">
    <source>
        <dbReference type="SAM" id="MobiDB-lite"/>
    </source>
</evidence>
<dbReference type="EMBL" id="JAACJM010000180">
    <property type="protein sequence ID" value="KAF5339944.1"/>
    <property type="molecule type" value="Genomic_DNA"/>
</dbReference>
<protein>
    <submittedName>
        <fullName evidence="2">Uncharacterized protein</fullName>
    </submittedName>
</protein>
<keyword evidence="3" id="KW-1185">Reference proteome</keyword>
<evidence type="ECO:0000313" key="3">
    <source>
        <dbReference type="Proteomes" id="UP000559256"/>
    </source>
</evidence>
<comment type="caution">
    <text evidence="2">The sequence shown here is derived from an EMBL/GenBank/DDBJ whole genome shotgun (WGS) entry which is preliminary data.</text>
</comment>
<dbReference type="AlphaFoldDB" id="A0A8H5FKB1"/>
<dbReference type="Proteomes" id="UP000559256">
    <property type="component" value="Unassembled WGS sequence"/>
</dbReference>
<name>A0A8H5FKB1_9AGAR</name>
<accession>A0A8H5FKB1</accession>
<feature type="region of interest" description="Disordered" evidence="1">
    <location>
        <begin position="32"/>
        <end position="78"/>
    </location>
</feature>
<gene>
    <name evidence="2" type="ORF">D9758_016766</name>
</gene>
<evidence type="ECO:0000313" key="2">
    <source>
        <dbReference type="EMBL" id="KAF5339944.1"/>
    </source>
</evidence>
<sequence>MTAAIYHHAMAHPKTTNVSLTDISHTQMAVLWKDADENPNKGREPKPKKKKSDSATVAKDAASSSPPPSSPGLASSDD</sequence>
<organism evidence="2 3">
    <name type="scientific">Tetrapyrgos nigripes</name>
    <dbReference type="NCBI Taxonomy" id="182062"/>
    <lineage>
        <taxon>Eukaryota</taxon>
        <taxon>Fungi</taxon>
        <taxon>Dikarya</taxon>
        <taxon>Basidiomycota</taxon>
        <taxon>Agaricomycotina</taxon>
        <taxon>Agaricomycetes</taxon>
        <taxon>Agaricomycetidae</taxon>
        <taxon>Agaricales</taxon>
        <taxon>Marasmiineae</taxon>
        <taxon>Marasmiaceae</taxon>
        <taxon>Tetrapyrgos</taxon>
    </lineage>
</organism>
<proteinExistence type="predicted"/>
<feature type="compositionally biased region" description="Basic and acidic residues" evidence="1">
    <location>
        <begin position="33"/>
        <end position="45"/>
    </location>
</feature>